<feature type="region of interest" description="Disordered" evidence="1">
    <location>
        <begin position="95"/>
        <end position="130"/>
    </location>
</feature>
<accession>A0ABY4PBH2</accession>
<organism evidence="3 4">
    <name type="scientific">Bombilactobacillus folatiphilus</name>
    <dbReference type="NCBI Taxonomy" id="2923362"/>
    <lineage>
        <taxon>Bacteria</taxon>
        <taxon>Bacillati</taxon>
        <taxon>Bacillota</taxon>
        <taxon>Bacilli</taxon>
        <taxon>Lactobacillales</taxon>
        <taxon>Lactobacillaceae</taxon>
        <taxon>Bombilactobacillus</taxon>
    </lineage>
</organism>
<name>A0ABY4PBH2_9LACO</name>
<evidence type="ECO:0000313" key="3">
    <source>
        <dbReference type="EMBL" id="UQS82617.1"/>
    </source>
</evidence>
<feature type="transmembrane region" description="Helical" evidence="2">
    <location>
        <begin position="38"/>
        <end position="56"/>
    </location>
</feature>
<dbReference type="Pfam" id="PF06946">
    <property type="entry name" value="Phage_holin_5_1"/>
    <property type="match status" value="1"/>
</dbReference>
<dbReference type="InterPro" id="IPR009708">
    <property type="entry name" value="Phage_A118_holin/antiholin"/>
</dbReference>
<gene>
    <name evidence="3" type="ORF">MOO45_02925</name>
</gene>
<feature type="transmembrane region" description="Helical" evidence="2">
    <location>
        <begin position="62"/>
        <end position="81"/>
    </location>
</feature>
<evidence type="ECO:0000313" key="4">
    <source>
        <dbReference type="Proteomes" id="UP000831495"/>
    </source>
</evidence>
<dbReference type="Proteomes" id="UP000831495">
    <property type="component" value="Chromosome"/>
</dbReference>
<feature type="compositionally biased region" description="Polar residues" evidence="1">
    <location>
        <begin position="95"/>
        <end position="116"/>
    </location>
</feature>
<sequence length="130" mass="14043">MDWINSLNLGSSMEIVLIGALCLMLTQAIKQTKLNNHWLPWVAMALGVLIALLVGASQGDTHYWSLIILGLLIGGFSAGLFDGFKAPFQAYQTNKSTNNAPETPVQWQPSSAQLNESAKDEGSVPKDANQ</sequence>
<feature type="transmembrane region" description="Helical" evidence="2">
    <location>
        <begin position="6"/>
        <end position="26"/>
    </location>
</feature>
<protein>
    <recommendedName>
        <fullName evidence="5">Holin</fullName>
    </recommendedName>
</protein>
<reference evidence="3" key="1">
    <citation type="journal article" date="2022" name="Int. J. Syst. Evol. Microbiol.">
        <title>Apilactobacillus apisilvae sp. nov., Nicolia spurrieriana gen. nov. sp. nov., Bombilactobacillus folatiphilus sp. nov. and Bombilactobacillus thymidiniphilus sp. nov., four new lactic acid bacterial isolates from stingless bees Tetragonula carbonaria and Austroplebeia australis.</title>
        <authorList>
            <person name="Oliphant S.A."/>
            <person name="Watson-Haigh N.S."/>
            <person name="Sumby K.M."/>
            <person name="Gardner J."/>
            <person name="Groom S."/>
            <person name="Jiranek V."/>
        </authorList>
    </citation>
    <scope>NUCLEOTIDE SEQUENCE</scope>
    <source>
        <strain evidence="3">SG4_D2</strain>
    </source>
</reference>
<evidence type="ECO:0000256" key="1">
    <source>
        <dbReference type="SAM" id="MobiDB-lite"/>
    </source>
</evidence>
<keyword evidence="4" id="KW-1185">Reference proteome</keyword>
<evidence type="ECO:0008006" key="5">
    <source>
        <dbReference type="Google" id="ProtNLM"/>
    </source>
</evidence>
<evidence type="ECO:0000256" key="2">
    <source>
        <dbReference type="SAM" id="Phobius"/>
    </source>
</evidence>
<feature type="compositionally biased region" description="Basic and acidic residues" evidence="1">
    <location>
        <begin position="117"/>
        <end position="130"/>
    </location>
</feature>
<keyword evidence="2" id="KW-0472">Membrane</keyword>
<dbReference type="EMBL" id="CP093366">
    <property type="protein sequence ID" value="UQS82617.1"/>
    <property type="molecule type" value="Genomic_DNA"/>
</dbReference>
<dbReference type="RefSeq" id="WP_249514895.1">
    <property type="nucleotide sequence ID" value="NZ_CP093366.1"/>
</dbReference>
<proteinExistence type="predicted"/>
<keyword evidence="2" id="KW-0812">Transmembrane</keyword>
<keyword evidence="2" id="KW-1133">Transmembrane helix</keyword>